<dbReference type="GO" id="GO:0004383">
    <property type="term" value="F:guanylate cyclase activity"/>
    <property type="evidence" value="ECO:0007669"/>
    <property type="project" value="UniProtKB-EC"/>
</dbReference>
<dbReference type="Gene3D" id="6.10.250.780">
    <property type="match status" value="1"/>
</dbReference>
<evidence type="ECO:0000256" key="7">
    <source>
        <dbReference type="ARBA" id="ARBA00023293"/>
    </source>
</evidence>
<evidence type="ECO:0000256" key="5">
    <source>
        <dbReference type="ARBA" id="ARBA00023134"/>
    </source>
</evidence>
<evidence type="ECO:0000256" key="8">
    <source>
        <dbReference type="RuleBase" id="RU000405"/>
    </source>
</evidence>
<sequence length="834" mass="95686">MYKRNLRLRWKHTVYRLRRNKFPTIAETQEKESETMYGLLLQSIKELIKEEFGEETWEAIRKKADVPYTFITHKPYSESMVVRISRAAHEVTNVPRDVLMERFGLSFVGFVGRFGYDRILRVLGRNFRDFLNNLDNLHEYLRFSYPKLKPPSFFIEQESRQGLLLHYRSRRRGFVKYVKGQIIEVGRKLYNTQIQVEVVSENETREMTHVVMKLKFDNKTYRNEDATGSLNSRQLPISSETFFDVFPFHLVFSNHLVVQNVGRGLQAVMIGLLGKHIDDEFSLSRPMVDFTWENILAHTNNVFELQSMNPVRNQRDDESYMAFDWRMNDSAGTGSISGDTMTDLDDDLANCLVLKGQMMHMKEWNAVVFLGTPVLDNLEAMHRSGLFINDLSMHDSSRDLVLAGTQQSAELKLALDQEQQKSRKLEESMRKLDIEMRRTDSLLYQMIPKTVADRLRKGEDAMDTCEAFEQVTILFSDVVGFTSICSQITPMGVVSMLNAMYTKFDKLTEKHQVYKVETIGDAYMVVSGAPVRTKLHAQFICDMALDMVKSMTELDDPSTDGHMKIRVGCHSGNVVAGVVGLKMPRYCLFGDTVNVASRLETNGEAMKIHVSETTKTHLEGWPYKHEERGYVDLKGKGQMKTFWLEEKDVPDTNKSNFTHAIEEERRRIYGMLSGGESEGTVDLSMKERYSHVQLDNNIDARSSVGSKYNYDAKSFIDSPKSPKNNNSNVYKLNNDSQVHASEFKAGGTHNAGAPVDKYIAQNETSHSQNSIKLQIHNNVIKPSGNEYDKRDSILVEKEKRVREKEYQNEIAETANSNETNAKKAKTKSRTCHVL</sequence>
<dbReference type="InterPro" id="IPR029787">
    <property type="entry name" value="Nucleotide_cyclase"/>
</dbReference>
<dbReference type="OrthoDB" id="6127067at2759"/>
<dbReference type="InterPro" id="IPR042463">
    <property type="entry name" value="HNOB_dom_associated_sf"/>
</dbReference>
<keyword evidence="13" id="KW-1185">Reference proteome</keyword>
<dbReference type="InterPro" id="IPR024096">
    <property type="entry name" value="NO_sig/Golgi_transp_ligand-bd"/>
</dbReference>
<keyword evidence="6 8" id="KW-0456">Lyase</keyword>
<evidence type="ECO:0000256" key="4">
    <source>
        <dbReference type="ARBA" id="ARBA00022741"/>
    </source>
</evidence>
<dbReference type="PROSITE" id="PS00452">
    <property type="entry name" value="GUANYLATE_CYCLASE_1"/>
    <property type="match status" value="1"/>
</dbReference>
<comment type="similarity">
    <text evidence="8">Belongs to the adenylyl cyclase class-4/guanylyl cyclase family.</text>
</comment>
<dbReference type="InterPro" id="IPR001054">
    <property type="entry name" value="A/G_cyclase"/>
</dbReference>
<dbReference type="CDD" id="cd07302">
    <property type="entry name" value="CHD"/>
    <property type="match status" value="1"/>
</dbReference>
<evidence type="ECO:0000256" key="3">
    <source>
        <dbReference type="ARBA" id="ARBA00022490"/>
    </source>
</evidence>
<dbReference type="PANTHER" id="PTHR45655:SF10">
    <property type="entry name" value="SOLUBLE GUANYLATE CYCLASE 88E"/>
    <property type="match status" value="1"/>
</dbReference>
<comment type="caution">
    <text evidence="12">The sequence shown here is derived from an EMBL/GenBank/DDBJ whole genome shotgun (WGS) entry which is preliminary data.</text>
</comment>
<gene>
    <name evidence="12" type="ORF">OFUS_LOCUS11644</name>
</gene>
<keyword evidence="5" id="KW-0342">GTP-binding</keyword>
<dbReference type="GO" id="GO:0038060">
    <property type="term" value="P:nitric oxide-cGMP-mediated signaling"/>
    <property type="evidence" value="ECO:0007669"/>
    <property type="project" value="TreeGrafter"/>
</dbReference>
<dbReference type="Pfam" id="PF00211">
    <property type="entry name" value="Guanylate_cyc"/>
    <property type="match status" value="1"/>
</dbReference>
<dbReference type="PANTHER" id="PTHR45655">
    <property type="entry name" value="GUANYLATE CYCLASE SOLUBLE SUBUNIT BETA-2"/>
    <property type="match status" value="1"/>
</dbReference>
<keyword evidence="4" id="KW-0547">Nucleotide-binding</keyword>
<evidence type="ECO:0000256" key="9">
    <source>
        <dbReference type="SAM" id="Coils"/>
    </source>
</evidence>
<reference evidence="12" key="1">
    <citation type="submission" date="2022-03" db="EMBL/GenBank/DDBJ databases">
        <authorList>
            <person name="Martin C."/>
        </authorList>
    </citation>
    <scope>NUCLEOTIDE SEQUENCE</scope>
</reference>
<dbReference type="InterPro" id="IPR018297">
    <property type="entry name" value="A/G_cyclase_CS"/>
</dbReference>
<dbReference type="SUPFAM" id="SSF111126">
    <property type="entry name" value="Ligand-binding domain in the NO signalling and Golgi transport"/>
    <property type="match status" value="1"/>
</dbReference>
<feature type="domain" description="Guanylate cyclase" evidence="11">
    <location>
        <begin position="472"/>
        <end position="600"/>
    </location>
</feature>
<dbReference type="PROSITE" id="PS50125">
    <property type="entry name" value="GUANYLATE_CYCLASE_2"/>
    <property type="match status" value="1"/>
</dbReference>
<dbReference type="EC" id="4.6.1.2" evidence="2"/>
<dbReference type="SUPFAM" id="SSF55073">
    <property type="entry name" value="Nucleotide cyclase"/>
    <property type="match status" value="1"/>
</dbReference>
<evidence type="ECO:0000256" key="2">
    <source>
        <dbReference type="ARBA" id="ARBA00012202"/>
    </source>
</evidence>
<name>A0A8S4NYL6_OWEFU</name>
<feature type="coiled-coil region" evidence="9">
    <location>
        <begin position="408"/>
        <end position="435"/>
    </location>
</feature>
<dbReference type="FunFam" id="3.30.70.1230:FF:000007">
    <property type="entry name" value="Guanylate cyclase soluble subunit alpha-3"/>
    <property type="match status" value="1"/>
</dbReference>
<feature type="compositionally biased region" description="Basic residues" evidence="10">
    <location>
        <begin position="822"/>
        <end position="834"/>
    </location>
</feature>
<comment type="subcellular location">
    <subcellularLocation>
        <location evidence="1">Cytoplasm</location>
    </subcellularLocation>
</comment>
<dbReference type="EMBL" id="CAIIXF020000006">
    <property type="protein sequence ID" value="CAH1785620.1"/>
    <property type="molecule type" value="Genomic_DNA"/>
</dbReference>
<organism evidence="12 13">
    <name type="scientific">Owenia fusiformis</name>
    <name type="common">Polychaete worm</name>
    <dbReference type="NCBI Taxonomy" id="6347"/>
    <lineage>
        <taxon>Eukaryota</taxon>
        <taxon>Metazoa</taxon>
        <taxon>Spiralia</taxon>
        <taxon>Lophotrochozoa</taxon>
        <taxon>Annelida</taxon>
        <taxon>Polychaeta</taxon>
        <taxon>Sedentaria</taxon>
        <taxon>Canalipalpata</taxon>
        <taxon>Sabellida</taxon>
        <taxon>Oweniida</taxon>
        <taxon>Oweniidae</taxon>
        <taxon>Owenia</taxon>
    </lineage>
</organism>
<dbReference type="Pfam" id="PF07701">
    <property type="entry name" value="HNOBA"/>
    <property type="match status" value="1"/>
</dbReference>
<dbReference type="GO" id="GO:0020037">
    <property type="term" value="F:heme binding"/>
    <property type="evidence" value="ECO:0007669"/>
    <property type="project" value="InterPro"/>
</dbReference>
<keyword evidence="9" id="KW-0175">Coiled coil</keyword>
<evidence type="ECO:0000256" key="1">
    <source>
        <dbReference type="ARBA" id="ARBA00004496"/>
    </source>
</evidence>
<dbReference type="Gene3D" id="3.30.450.260">
    <property type="entry name" value="Haem NO binding associated domain"/>
    <property type="match status" value="1"/>
</dbReference>
<evidence type="ECO:0000313" key="13">
    <source>
        <dbReference type="Proteomes" id="UP000749559"/>
    </source>
</evidence>
<keyword evidence="3" id="KW-0963">Cytoplasm</keyword>
<evidence type="ECO:0000256" key="6">
    <source>
        <dbReference type="ARBA" id="ARBA00023239"/>
    </source>
</evidence>
<dbReference type="InterPro" id="IPR038158">
    <property type="entry name" value="H-NOX_domain_sf"/>
</dbReference>
<dbReference type="GO" id="GO:0005525">
    <property type="term" value="F:GTP binding"/>
    <property type="evidence" value="ECO:0007669"/>
    <property type="project" value="UniProtKB-KW"/>
</dbReference>
<dbReference type="Gene3D" id="3.30.70.1230">
    <property type="entry name" value="Nucleotide cyclase"/>
    <property type="match status" value="1"/>
</dbReference>
<dbReference type="SMART" id="SM00044">
    <property type="entry name" value="CYCc"/>
    <property type="match status" value="1"/>
</dbReference>
<dbReference type="AlphaFoldDB" id="A0A8S4NYL6"/>
<dbReference type="Gene3D" id="3.90.1520.10">
    <property type="entry name" value="H-NOX domain"/>
    <property type="match status" value="1"/>
</dbReference>
<dbReference type="InterPro" id="IPR011644">
    <property type="entry name" value="Heme_NO-bd"/>
</dbReference>
<feature type="region of interest" description="Disordered" evidence="10">
    <location>
        <begin position="810"/>
        <end position="834"/>
    </location>
</feature>
<evidence type="ECO:0000313" key="12">
    <source>
        <dbReference type="EMBL" id="CAH1785620.1"/>
    </source>
</evidence>
<keyword evidence="7" id="KW-0141">cGMP biosynthesis</keyword>
<dbReference type="InterPro" id="IPR011645">
    <property type="entry name" value="HNOB_dom_associated"/>
</dbReference>
<protein>
    <recommendedName>
        <fullName evidence="2">guanylate cyclase</fullName>
        <ecNumber evidence="2">4.6.1.2</ecNumber>
    </recommendedName>
</protein>
<accession>A0A8S4NYL6</accession>
<dbReference type="Pfam" id="PF07700">
    <property type="entry name" value="HNOB"/>
    <property type="match status" value="1"/>
</dbReference>
<dbReference type="Proteomes" id="UP000749559">
    <property type="component" value="Unassembled WGS sequence"/>
</dbReference>
<proteinExistence type="inferred from homology"/>
<evidence type="ECO:0000259" key="11">
    <source>
        <dbReference type="PROSITE" id="PS50125"/>
    </source>
</evidence>
<evidence type="ECO:0000256" key="10">
    <source>
        <dbReference type="SAM" id="MobiDB-lite"/>
    </source>
</evidence>
<dbReference type="GO" id="GO:0008074">
    <property type="term" value="C:guanylate cyclase complex, soluble"/>
    <property type="evidence" value="ECO:0007669"/>
    <property type="project" value="TreeGrafter"/>
</dbReference>
<dbReference type="GO" id="GO:0070482">
    <property type="term" value="P:response to oxygen levels"/>
    <property type="evidence" value="ECO:0007669"/>
    <property type="project" value="TreeGrafter"/>
</dbReference>